<dbReference type="AlphaFoldDB" id="A0A915K777"/>
<protein>
    <submittedName>
        <fullName evidence="2">Uncharacterized protein</fullName>
    </submittedName>
</protein>
<accession>A0A915K777</accession>
<name>A0A915K777_ROMCU</name>
<proteinExistence type="predicted"/>
<evidence type="ECO:0000313" key="1">
    <source>
        <dbReference type="Proteomes" id="UP000887565"/>
    </source>
</evidence>
<sequence>MKQIIFHLWEMLSHGLNMFLEKRKKCLFSPEMQSLNLKTRYQHRQPTKGRAHGGCGYSKLSRKNYVFDKKARRMVPYIGWGKTPDPIYGDY</sequence>
<evidence type="ECO:0000313" key="2">
    <source>
        <dbReference type="WBParaSite" id="nRc.2.0.1.t34034-RA"/>
    </source>
</evidence>
<keyword evidence="1" id="KW-1185">Reference proteome</keyword>
<organism evidence="1 2">
    <name type="scientific">Romanomermis culicivorax</name>
    <name type="common">Nematode worm</name>
    <dbReference type="NCBI Taxonomy" id="13658"/>
    <lineage>
        <taxon>Eukaryota</taxon>
        <taxon>Metazoa</taxon>
        <taxon>Ecdysozoa</taxon>
        <taxon>Nematoda</taxon>
        <taxon>Enoplea</taxon>
        <taxon>Dorylaimia</taxon>
        <taxon>Mermithida</taxon>
        <taxon>Mermithoidea</taxon>
        <taxon>Mermithidae</taxon>
        <taxon>Romanomermis</taxon>
    </lineage>
</organism>
<dbReference type="WBParaSite" id="nRc.2.0.1.t34034-RA">
    <property type="protein sequence ID" value="nRc.2.0.1.t34034-RA"/>
    <property type="gene ID" value="nRc.2.0.1.g34034"/>
</dbReference>
<dbReference type="Proteomes" id="UP000887565">
    <property type="component" value="Unplaced"/>
</dbReference>
<reference evidence="2" key="1">
    <citation type="submission" date="2022-11" db="UniProtKB">
        <authorList>
            <consortium name="WormBaseParasite"/>
        </authorList>
    </citation>
    <scope>IDENTIFICATION</scope>
</reference>